<keyword evidence="1" id="KW-0175">Coiled coil</keyword>
<evidence type="ECO:0000313" key="4">
    <source>
        <dbReference type="Proteomes" id="UP001431209"/>
    </source>
</evidence>
<gene>
    <name evidence="3" type="ORF">AKO1_007346</name>
</gene>
<keyword evidence="4" id="KW-1185">Reference proteome</keyword>
<organism evidence="3 4">
    <name type="scientific">Acrasis kona</name>
    <dbReference type="NCBI Taxonomy" id="1008807"/>
    <lineage>
        <taxon>Eukaryota</taxon>
        <taxon>Discoba</taxon>
        <taxon>Heterolobosea</taxon>
        <taxon>Tetramitia</taxon>
        <taxon>Eutetramitia</taxon>
        <taxon>Acrasidae</taxon>
        <taxon>Acrasis</taxon>
    </lineage>
</organism>
<accession>A0AAW2YS17</accession>
<protein>
    <submittedName>
        <fullName evidence="3">Uncharacterized protein</fullName>
    </submittedName>
</protein>
<evidence type="ECO:0000256" key="2">
    <source>
        <dbReference type="SAM" id="MobiDB-lite"/>
    </source>
</evidence>
<proteinExistence type="predicted"/>
<name>A0AAW2YS17_9EUKA</name>
<dbReference type="AlphaFoldDB" id="A0AAW2YS17"/>
<sequence length="310" mass="35504">MSHTDPISSLLKNRSKEVECLENQITSLKNKMEIANSLHSEELNFKDYLIGEYKKTISSLSEIVKHQTEECVRLRGYLYDNVDLRIKLGELDYELVFNRTQHQLTKNSLEHVEAAADSYSSQIDRYKALLATYTAGSGEGLKMLKDHKEPKENDANNPILVSPFKQNRKSRTSLSPNKSTSIMRRAKALKNSPIQTKLTPNKRKREEKPEPEEKPNKAAKLQNVVDAKRKMEADGSSESEGDKDVVFNNKRPKMRLKSQNELEDLEDIDSTDSNKSKSIERLGHYLYRTPTVSTQLKKAQSNMLKNKFTL</sequence>
<feature type="compositionally biased region" description="Acidic residues" evidence="2">
    <location>
        <begin position="261"/>
        <end position="270"/>
    </location>
</feature>
<evidence type="ECO:0000256" key="1">
    <source>
        <dbReference type="SAM" id="Coils"/>
    </source>
</evidence>
<dbReference type="EMBL" id="JAOPGA020000605">
    <property type="protein sequence ID" value="KAL0479869.1"/>
    <property type="molecule type" value="Genomic_DNA"/>
</dbReference>
<feature type="compositionally biased region" description="Polar residues" evidence="2">
    <location>
        <begin position="172"/>
        <end position="182"/>
    </location>
</feature>
<comment type="caution">
    <text evidence="3">The sequence shown here is derived from an EMBL/GenBank/DDBJ whole genome shotgun (WGS) entry which is preliminary data.</text>
</comment>
<feature type="compositionally biased region" description="Basic and acidic residues" evidence="2">
    <location>
        <begin position="204"/>
        <end position="216"/>
    </location>
</feature>
<feature type="coiled-coil region" evidence="1">
    <location>
        <begin position="11"/>
        <end position="38"/>
    </location>
</feature>
<dbReference type="Proteomes" id="UP001431209">
    <property type="component" value="Unassembled WGS sequence"/>
</dbReference>
<reference evidence="3 4" key="1">
    <citation type="submission" date="2024-03" db="EMBL/GenBank/DDBJ databases">
        <title>The Acrasis kona genome and developmental transcriptomes reveal deep origins of eukaryotic multicellular pathways.</title>
        <authorList>
            <person name="Sheikh S."/>
            <person name="Fu C.-J."/>
            <person name="Brown M.W."/>
            <person name="Baldauf S.L."/>
        </authorList>
    </citation>
    <scope>NUCLEOTIDE SEQUENCE [LARGE SCALE GENOMIC DNA]</scope>
    <source>
        <strain evidence="3 4">ATCC MYA-3509</strain>
    </source>
</reference>
<feature type="region of interest" description="Disordered" evidence="2">
    <location>
        <begin position="148"/>
        <end position="275"/>
    </location>
</feature>
<evidence type="ECO:0000313" key="3">
    <source>
        <dbReference type="EMBL" id="KAL0479869.1"/>
    </source>
</evidence>